<name>A0A4Q9LCJ5_9MICR</name>
<dbReference type="VEuPathDB" id="MicrosporidiaDB:CWI39_0318p0020"/>
<accession>A0A4Q9LCJ5</accession>
<dbReference type="PANTHER" id="PTHR12346">
    <property type="entry name" value="SIN3B-RELATED"/>
    <property type="match status" value="1"/>
</dbReference>
<evidence type="ECO:0000256" key="3">
    <source>
        <dbReference type="PROSITE-ProRule" id="PRU00810"/>
    </source>
</evidence>
<dbReference type="Pfam" id="PF08295">
    <property type="entry name" value="Sin3_corepress"/>
    <property type="match status" value="1"/>
</dbReference>
<dbReference type="InterPro" id="IPR039774">
    <property type="entry name" value="Sin3-like"/>
</dbReference>
<keyword evidence="7" id="KW-1185">Reference proteome</keyword>
<dbReference type="PROSITE" id="PS51477">
    <property type="entry name" value="PAH"/>
    <property type="match status" value="2"/>
</dbReference>
<dbReference type="Proteomes" id="UP000291404">
    <property type="component" value="Unassembled WGS sequence"/>
</dbReference>
<feature type="region of interest" description="Disordered" evidence="4">
    <location>
        <begin position="1"/>
        <end position="63"/>
    </location>
</feature>
<feature type="compositionally biased region" description="Acidic residues" evidence="4">
    <location>
        <begin position="746"/>
        <end position="766"/>
    </location>
</feature>
<evidence type="ECO:0000256" key="1">
    <source>
        <dbReference type="ARBA" id="ARBA00004123"/>
    </source>
</evidence>
<dbReference type="EMBL" id="PITI01000674">
    <property type="protein sequence ID" value="TBU05105.1"/>
    <property type="molecule type" value="Genomic_DNA"/>
</dbReference>
<feature type="domain" description="Histone deacetylase interacting" evidence="5">
    <location>
        <begin position="329"/>
        <end position="422"/>
    </location>
</feature>
<dbReference type="Gene3D" id="1.20.1160.11">
    <property type="entry name" value="Paired amphipathic helix"/>
    <property type="match status" value="3"/>
</dbReference>
<feature type="region of interest" description="Disordered" evidence="4">
    <location>
        <begin position="427"/>
        <end position="447"/>
    </location>
</feature>
<dbReference type="SMART" id="SM00761">
    <property type="entry name" value="HDAC_interact"/>
    <property type="match status" value="1"/>
</dbReference>
<dbReference type="GO" id="GO:0003714">
    <property type="term" value="F:transcription corepressor activity"/>
    <property type="evidence" value="ECO:0007669"/>
    <property type="project" value="InterPro"/>
</dbReference>
<dbReference type="Pfam" id="PF16879">
    <property type="entry name" value="Sin3a_C"/>
    <property type="match status" value="1"/>
</dbReference>
<dbReference type="GO" id="GO:0005634">
    <property type="term" value="C:nucleus"/>
    <property type="evidence" value="ECO:0007669"/>
    <property type="project" value="UniProtKB-SubCell"/>
</dbReference>
<gene>
    <name evidence="6" type="ORF">CWI36_0674p0020</name>
</gene>
<dbReference type="AlphaFoldDB" id="A0A4Q9LCJ5"/>
<sequence length="870" mass="101404">MVKDQEKERSTHTPDYTEKKRIYPEPSPSRYSGIPGNVMIRPGPPPVKFVPRMSKPPKTEEPDLNDALMYLTQVKEEFKGDNSSYDEFLEVMRDYKQSKLDAAGVVSAVSSLFRERKHLIQGFNDFLPKNYRIDLEAPPHRIPLPPKPYYDSYKRPIPPFARPPFKPQEDDPHKQRMAFDYIKKVKRRLEATPEIYSNFIQTLNSYRNTQEPTHQIVTRIKKILWDHPDLIDEFIEFLPSHPHPPPPHGKDRERQESFERIKLIMKEKGIYSEFLKCLNLYNQDLIQGKDLLFLVRPLIRQENLIDSFKEYLNYKETDIPPSTFKNLSTYNKIGSYRILPDKYRTVQKHEVLNTICVGCPTFSSEDSNFVAHKKNINQEALFRVEDERYEAEMIIQRCYSLITALEGLFMKITDDLGLKTNILEKKMEENENQDEEEKVENNEDEENMENTNLDISIEIDEIDMPPALILEVLNRIYGDKSPEILEGLLYRPFVSIPVVLKRLYLLSKNWKRQIRERNKLWREIVVKNFYKALDVQSIDFKANEKKVLSERIFLRTLREEGFTSKIVEKTVLNDLKELLGVLINNLEDNEDEINSFFKELIEKLGNDGHFYGNGTLCVIIRLLLLFGERIYEVGSICMKYEEIIHLVKDFLSQIIDYGVFEDKMRIITGCKGYKLITADKVLNKILRLGISMLKDEEGREVVKGLGVEIKGIEDVVEEINEESGNIVESISVEENINQTNESVSENNEESIEESEEGGIENNEENTEIPSNLRGDVYKVLIKGNQISMVKTASEVNDFKKYIESFIKLEVNEDFVRNNVFVSVDSKRKMSDSYINYGIKCKVGEGYKLHFVEETEDFLMKKGVKRGKSVE</sequence>
<evidence type="ECO:0000259" key="5">
    <source>
        <dbReference type="SMART" id="SM00761"/>
    </source>
</evidence>
<reference evidence="6 7" key="1">
    <citation type="submission" date="2017-12" db="EMBL/GenBank/DDBJ databases">
        <authorList>
            <person name="Pombert J.-F."/>
            <person name="Haag K.L."/>
            <person name="Ebert D."/>
        </authorList>
    </citation>
    <scope>NUCLEOTIDE SEQUENCE [LARGE SCALE GENOMIC DNA]</scope>
    <source>
        <strain evidence="6">BE-OM-2</strain>
    </source>
</reference>
<feature type="region of interest" description="Disordered" evidence="4">
    <location>
        <begin position="739"/>
        <end position="768"/>
    </location>
</feature>
<comment type="subcellular location">
    <subcellularLocation>
        <location evidence="1 3">Nucleus</location>
    </subcellularLocation>
</comment>
<keyword evidence="2 3" id="KW-0539">Nucleus</keyword>
<organism evidence="6 7">
    <name type="scientific">Hamiltosporidium magnivora</name>
    <dbReference type="NCBI Taxonomy" id="148818"/>
    <lineage>
        <taxon>Eukaryota</taxon>
        <taxon>Fungi</taxon>
        <taxon>Fungi incertae sedis</taxon>
        <taxon>Microsporidia</taxon>
        <taxon>Dubosqiidae</taxon>
        <taxon>Hamiltosporidium</taxon>
    </lineage>
</organism>
<evidence type="ECO:0000256" key="2">
    <source>
        <dbReference type="ARBA" id="ARBA00023242"/>
    </source>
</evidence>
<dbReference type="VEuPathDB" id="MicrosporidiaDB:CWI36_0674p0020"/>
<comment type="caution">
    <text evidence="6">The sequence shown here is derived from an EMBL/GenBank/DDBJ whole genome shotgun (WGS) entry which is preliminary data.</text>
</comment>
<dbReference type="SUPFAM" id="SSF47762">
    <property type="entry name" value="PAH2 domain"/>
    <property type="match status" value="3"/>
</dbReference>
<dbReference type="InterPro" id="IPR013194">
    <property type="entry name" value="HDAC_interact_dom"/>
</dbReference>
<dbReference type="VEuPathDB" id="MicrosporidiaDB:CWI39_3087p0010"/>
<dbReference type="InterPro" id="IPR036600">
    <property type="entry name" value="PAH_sf"/>
</dbReference>
<dbReference type="FunFam" id="1.20.1160.11:FF:000001">
    <property type="entry name" value="Paired amphipathic helix protein Sin3"/>
    <property type="match status" value="1"/>
</dbReference>
<feature type="compositionally biased region" description="Acidic residues" evidence="4">
    <location>
        <begin position="430"/>
        <end position="447"/>
    </location>
</feature>
<evidence type="ECO:0000256" key="4">
    <source>
        <dbReference type="SAM" id="MobiDB-lite"/>
    </source>
</evidence>
<dbReference type="InterPro" id="IPR003822">
    <property type="entry name" value="PAH"/>
</dbReference>
<dbReference type="STRING" id="148818.A0A4Q9LCJ5"/>
<proteinExistence type="predicted"/>
<dbReference type="InterPro" id="IPR031693">
    <property type="entry name" value="Sin3_C"/>
</dbReference>
<evidence type="ECO:0000313" key="6">
    <source>
        <dbReference type="EMBL" id="TBU05105.1"/>
    </source>
</evidence>
<dbReference type="Pfam" id="PF02671">
    <property type="entry name" value="PAH"/>
    <property type="match status" value="3"/>
</dbReference>
<protein>
    <submittedName>
        <fullName evidence="6">Regulatory component Sin3 of histone regulatory component</fullName>
    </submittedName>
</protein>
<feature type="compositionally biased region" description="Basic and acidic residues" evidence="4">
    <location>
        <begin position="1"/>
        <end position="23"/>
    </location>
</feature>
<evidence type="ECO:0000313" key="7">
    <source>
        <dbReference type="Proteomes" id="UP000291404"/>
    </source>
</evidence>